<keyword evidence="3 5" id="KW-1133">Transmembrane helix</keyword>
<evidence type="ECO:0000313" key="6">
    <source>
        <dbReference type="EMBL" id="VVC91052.1"/>
    </source>
</evidence>
<feature type="transmembrane region" description="Helical" evidence="5">
    <location>
        <begin position="88"/>
        <end position="108"/>
    </location>
</feature>
<keyword evidence="7" id="KW-1185">Reference proteome</keyword>
<protein>
    <recommendedName>
        <fullName evidence="8">Major facilitator superfamily (MFS) profile domain-containing protein</fullName>
    </recommendedName>
</protein>
<gene>
    <name evidence="6" type="ORF">LSINAPIS_LOCUS3827</name>
</gene>
<keyword evidence="4 5" id="KW-0472">Membrane</keyword>
<name>A0A5E4Q0P2_9NEOP</name>
<feature type="transmembrane region" description="Helical" evidence="5">
    <location>
        <begin position="185"/>
        <end position="205"/>
    </location>
</feature>
<dbReference type="InterPro" id="IPR036259">
    <property type="entry name" value="MFS_trans_sf"/>
</dbReference>
<keyword evidence="2 5" id="KW-0812">Transmembrane</keyword>
<sequence length="470" mass="53129">MIFLVGKWSIAMVSSSVYLYTMELYPTKYRHSLFAFSSMMGRIGSIIAPLTPAFDKVASSNGEGRNKISLETLLVEEIGQFGRYQCRMVGVTIIFIIFASWPAVEYLFTTAQWILNAVPESGASFHDCSRFSPSNVTRVSDADTCPAYRFQRDKIIACEDFVYETTYSVVYDITMGLLAWAVPNWRYLTLTLYIPQFITVFYYWLMFESIRWYISKGRYQEAGSTLKKVATINGKQLSDDSIETLRVCAEEEKKQKELDLASRSSEPWLIVILFRYKRVLLRVCVSPVWWITTTFIYYGLSINSVNMSGNQYVNYIAVAAVEIPGYWAAVVLMSIIGRKLVLAGAFWLCCACQIAYIFMPQAYLIGKLAIATVMTTVYVYTTELYPTRYRHTLFAFSSMMGRIGSIIAPLTPAFGQALFEEFPFILFAGFSLISGGLVLLTPETMGTKLPDTMEEASNLGLKSSKLQPTL</sequence>
<feature type="transmembrane region" description="Helical" evidence="5">
    <location>
        <begin position="364"/>
        <end position="381"/>
    </location>
</feature>
<feature type="transmembrane region" description="Helical" evidence="5">
    <location>
        <begin position="312"/>
        <end position="333"/>
    </location>
</feature>
<dbReference type="GO" id="GO:0022857">
    <property type="term" value="F:transmembrane transporter activity"/>
    <property type="evidence" value="ECO:0007669"/>
    <property type="project" value="InterPro"/>
</dbReference>
<dbReference type="AlphaFoldDB" id="A0A5E4Q0P2"/>
<feature type="transmembrane region" description="Helical" evidence="5">
    <location>
        <begin position="279"/>
        <end position="300"/>
    </location>
</feature>
<evidence type="ECO:0000256" key="5">
    <source>
        <dbReference type="SAM" id="Phobius"/>
    </source>
</evidence>
<accession>A0A5E4Q0P2</accession>
<evidence type="ECO:0000313" key="7">
    <source>
        <dbReference type="Proteomes" id="UP000324832"/>
    </source>
</evidence>
<dbReference type="EMBL" id="FZQP02000959">
    <property type="protein sequence ID" value="VVC91052.1"/>
    <property type="molecule type" value="Genomic_DNA"/>
</dbReference>
<dbReference type="Pfam" id="PF00083">
    <property type="entry name" value="Sugar_tr"/>
    <property type="match status" value="1"/>
</dbReference>
<evidence type="ECO:0000256" key="1">
    <source>
        <dbReference type="ARBA" id="ARBA00004141"/>
    </source>
</evidence>
<dbReference type="Gene3D" id="1.20.1250.20">
    <property type="entry name" value="MFS general substrate transporter like domains"/>
    <property type="match status" value="2"/>
</dbReference>
<dbReference type="SUPFAM" id="SSF103473">
    <property type="entry name" value="MFS general substrate transporter"/>
    <property type="match status" value="2"/>
</dbReference>
<proteinExistence type="predicted"/>
<organism evidence="6 7">
    <name type="scientific">Leptidea sinapis</name>
    <dbReference type="NCBI Taxonomy" id="189913"/>
    <lineage>
        <taxon>Eukaryota</taxon>
        <taxon>Metazoa</taxon>
        <taxon>Ecdysozoa</taxon>
        <taxon>Arthropoda</taxon>
        <taxon>Hexapoda</taxon>
        <taxon>Insecta</taxon>
        <taxon>Pterygota</taxon>
        <taxon>Neoptera</taxon>
        <taxon>Endopterygota</taxon>
        <taxon>Lepidoptera</taxon>
        <taxon>Glossata</taxon>
        <taxon>Ditrysia</taxon>
        <taxon>Papilionoidea</taxon>
        <taxon>Pieridae</taxon>
        <taxon>Dismorphiinae</taxon>
        <taxon>Leptidea</taxon>
    </lineage>
</organism>
<feature type="transmembrane region" description="Helical" evidence="5">
    <location>
        <begin position="393"/>
        <end position="410"/>
    </location>
</feature>
<evidence type="ECO:0000256" key="3">
    <source>
        <dbReference type="ARBA" id="ARBA00022989"/>
    </source>
</evidence>
<feature type="transmembrane region" description="Helical" evidence="5">
    <location>
        <begin position="422"/>
        <end position="440"/>
    </location>
</feature>
<dbReference type="InterPro" id="IPR005828">
    <property type="entry name" value="MFS_sugar_transport-like"/>
</dbReference>
<evidence type="ECO:0000256" key="4">
    <source>
        <dbReference type="ARBA" id="ARBA00023136"/>
    </source>
</evidence>
<comment type="subcellular location">
    <subcellularLocation>
        <location evidence="1">Membrane</location>
        <topology evidence="1">Multi-pass membrane protein</topology>
    </subcellularLocation>
</comment>
<feature type="transmembrane region" description="Helical" evidence="5">
    <location>
        <begin position="340"/>
        <end position="358"/>
    </location>
</feature>
<evidence type="ECO:0008006" key="8">
    <source>
        <dbReference type="Google" id="ProtNLM"/>
    </source>
</evidence>
<dbReference type="PANTHER" id="PTHR24064">
    <property type="entry name" value="SOLUTE CARRIER FAMILY 22 MEMBER"/>
    <property type="match status" value="1"/>
</dbReference>
<dbReference type="GO" id="GO:0016020">
    <property type="term" value="C:membrane"/>
    <property type="evidence" value="ECO:0007669"/>
    <property type="project" value="UniProtKB-SubCell"/>
</dbReference>
<dbReference type="Proteomes" id="UP000324832">
    <property type="component" value="Unassembled WGS sequence"/>
</dbReference>
<evidence type="ECO:0000256" key="2">
    <source>
        <dbReference type="ARBA" id="ARBA00022692"/>
    </source>
</evidence>
<reference evidence="6 7" key="1">
    <citation type="submission" date="2017-07" db="EMBL/GenBank/DDBJ databases">
        <authorList>
            <person name="Talla V."/>
            <person name="Backstrom N."/>
        </authorList>
    </citation>
    <scope>NUCLEOTIDE SEQUENCE [LARGE SCALE GENOMIC DNA]</scope>
</reference>